<dbReference type="EMBL" id="QUAK01000194">
    <property type="protein sequence ID" value="RFU83612.1"/>
    <property type="molecule type" value="Genomic_DNA"/>
</dbReference>
<comment type="caution">
    <text evidence="1">The sequence shown here is derived from an EMBL/GenBank/DDBJ whole genome shotgun (WGS) entry which is preliminary data.</text>
</comment>
<sequence length="188" mass="20409">MTFGPSNGGLLPFRIDGGRAWHLDIPADGRRLLTHAAIGDYTELVPALVVEQSFLTELADDTSSLDLDDCRTIAVELAEDIYGVPWWTAGRLAATALEHWDQYGAYTVTVAHDATAALPAHRHIAAMLAWLRTAVSADEKRARRLELDLFNPPPELATRKRLLAARKRQTNGDAKGFLQQVAGLGGGG</sequence>
<evidence type="ECO:0000313" key="1">
    <source>
        <dbReference type="EMBL" id="RFU83612.1"/>
    </source>
</evidence>
<accession>A0A372LY75</accession>
<dbReference type="AlphaFoldDB" id="A0A372LY75"/>
<organism evidence="1 2">
    <name type="scientific">Streptomyces triticagri</name>
    <dbReference type="NCBI Taxonomy" id="2293568"/>
    <lineage>
        <taxon>Bacteria</taxon>
        <taxon>Bacillati</taxon>
        <taxon>Actinomycetota</taxon>
        <taxon>Actinomycetes</taxon>
        <taxon>Kitasatosporales</taxon>
        <taxon>Streptomycetaceae</taxon>
        <taxon>Streptomyces</taxon>
    </lineage>
</organism>
<name>A0A372LY75_9ACTN</name>
<dbReference type="RefSeq" id="WP_128558768.1">
    <property type="nucleotide sequence ID" value="NZ_QUAK01000194.1"/>
</dbReference>
<protein>
    <submittedName>
        <fullName evidence="1">Uncharacterized protein</fullName>
    </submittedName>
</protein>
<evidence type="ECO:0000313" key="2">
    <source>
        <dbReference type="Proteomes" id="UP000263094"/>
    </source>
</evidence>
<proteinExistence type="predicted"/>
<keyword evidence="2" id="KW-1185">Reference proteome</keyword>
<gene>
    <name evidence="1" type="ORF">DY218_27275</name>
</gene>
<dbReference type="Proteomes" id="UP000263094">
    <property type="component" value="Unassembled WGS sequence"/>
</dbReference>
<dbReference type="OrthoDB" id="4243603at2"/>
<reference evidence="1 2" key="1">
    <citation type="submission" date="2018-08" db="EMBL/GenBank/DDBJ databases">
        <title>Isolation, diversity and antifungal activity of Actinobacteria from wheat.</title>
        <authorList>
            <person name="Han C."/>
        </authorList>
    </citation>
    <scope>NUCLEOTIDE SEQUENCE [LARGE SCALE GENOMIC DNA]</scope>
    <source>
        <strain evidence="1 2">NEAU-YY421</strain>
    </source>
</reference>